<organism evidence="1 2">
    <name type="scientific">Ktedonospora formicarum</name>
    <dbReference type="NCBI Taxonomy" id="2778364"/>
    <lineage>
        <taxon>Bacteria</taxon>
        <taxon>Bacillati</taxon>
        <taxon>Chloroflexota</taxon>
        <taxon>Ktedonobacteria</taxon>
        <taxon>Ktedonobacterales</taxon>
        <taxon>Ktedonobacteraceae</taxon>
        <taxon>Ktedonospora</taxon>
    </lineage>
</organism>
<name>A0A8J3MMP6_9CHLR</name>
<dbReference type="PANTHER" id="PTHR30289">
    <property type="entry name" value="UNCHARACTERIZED PROTEIN YBCL-RELATED"/>
    <property type="match status" value="1"/>
</dbReference>
<proteinExistence type="predicted"/>
<evidence type="ECO:0008006" key="3">
    <source>
        <dbReference type="Google" id="ProtNLM"/>
    </source>
</evidence>
<dbReference type="InterPro" id="IPR005247">
    <property type="entry name" value="YbhB_YbcL/LppC-like"/>
</dbReference>
<dbReference type="Gene3D" id="3.90.280.10">
    <property type="entry name" value="PEBP-like"/>
    <property type="match status" value="1"/>
</dbReference>
<protein>
    <recommendedName>
        <fullName evidence="3">YbhB/YbcL family Raf kinase inhibitor-like protein</fullName>
    </recommendedName>
</protein>
<dbReference type="InterPro" id="IPR008914">
    <property type="entry name" value="PEBP"/>
</dbReference>
<keyword evidence="2" id="KW-1185">Reference proteome</keyword>
<dbReference type="Pfam" id="PF01161">
    <property type="entry name" value="PBP"/>
    <property type="match status" value="1"/>
</dbReference>
<dbReference type="InterPro" id="IPR036610">
    <property type="entry name" value="PEBP-like_sf"/>
</dbReference>
<reference evidence="1" key="1">
    <citation type="submission" date="2020-10" db="EMBL/GenBank/DDBJ databases">
        <title>Taxonomic study of unclassified bacteria belonging to the class Ktedonobacteria.</title>
        <authorList>
            <person name="Yabe S."/>
            <person name="Wang C.M."/>
            <person name="Zheng Y."/>
            <person name="Sakai Y."/>
            <person name="Cavaletti L."/>
            <person name="Monciardini P."/>
            <person name="Donadio S."/>
        </authorList>
    </citation>
    <scope>NUCLEOTIDE SEQUENCE</scope>
    <source>
        <strain evidence="1">SOSP1-1</strain>
    </source>
</reference>
<dbReference type="AlphaFoldDB" id="A0A8J3MMP6"/>
<dbReference type="CDD" id="cd00865">
    <property type="entry name" value="PEBP_bact_arch"/>
    <property type="match status" value="1"/>
</dbReference>
<comment type="caution">
    <text evidence="1">The sequence shown here is derived from an EMBL/GenBank/DDBJ whole genome shotgun (WGS) entry which is preliminary data.</text>
</comment>
<evidence type="ECO:0000313" key="1">
    <source>
        <dbReference type="EMBL" id="GHO41862.1"/>
    </source>
</evidence>
<dbReference type="PANTHER" id="PTHR30289:SF1">
    <property type="entry name" value="PEBP (PHOSPHATIDYLETHANOLAMINE-BINDING PROTEIN) FAMILY PROTEIN"/>
    <property type="match status" value="1"/>
</dbReference>
<dbReference type="Proteomes" id="UP000612362">
    <property type="component" value="Unassembled WGS sequence"/>
</dbReference>
<dbReference type="RefSeq" id="WP_236030886.1">
    <property type="nucleotide sequence ID" value="NZ_BNJF01000001.1"/>
</dbReference>
<dbReference type="SUPFAM" id="SSF49777">
    <property type="entry name" value="PEBP-like"/>
    <property type="match status" value="1"/>
</dbReference>
<dbReference type="EMBL" id="BNJF01000001">
    <property type="protein sequence ID" value="GHO41862.1"/>
    <property type="molecule type" value="Genomic_DNA"/>
</dbReference>
<accession>A0A8J3MMP6</accession>
<evidence type="ECO:0000313" key="2">
    <source>
        <dbReference type="Proteomes" id="UP000612362"/>
    </source>
</evidence>
<dbReference type="NCBIfam" id="TIGR00481">
    <property type="entry name" value="YbhB/YbcL family Raf kinase inhibitor-like protein"/>
    <property type="match status" value="1"/>
</dbReference>
<sequence length="149" mass="16467">MKLISPAFQHGQLIPVQYTCDGANHRPPLTISDVPKEARSLTLVVEDPDAPSKVFTHWLLYDLPPSTQHILEQEALLDGVEGVNDFGTRGYKGPCPPSGTHRYVFRLFALDTQLALPQGARKEDVLAKLKDHVLATAELVGTYARKHTT</sequence>
<gene>
    <name evidence="1" type="ORF">KSX_00250</name>
</gene>